<dbReference type="SUPFAM" id="SSF50129">
    <property type="entry name" value="GroES-like"/>
    <property type="match status" value="1"/>
</dbReference>
<evidence type="ECO:0000256" key="2">
    <source>
        <dbReference type="ARBA" id="ARBA00023002"/>
    </source>
</evidence>
<keyword evidence="2" id="KW-0560">Oxidoreductase</keyword>
<proteinExistence type="predicted"/>
<dbReference type="InterPro" id="IPR013149">
    <property type="entry name" value="ADH-like_C"/>
</dbReference>
<evidence type="ECO:0000259" key="3">
    <source>
        <dbReference type="SMART" id="SM00829"/>
    </source>
</evidence>
<dbReference type="GO" id="GO:0016651">
    <property type="term" value="F:oxidoreductase activity, acting on NAD(P)H"/>
    <property type="evidence" value="ECO:0007669"/>
    <property type="project" value="TreeGrafter"/>
</dbReference>
<evidence type="ECO:0000313" key="5">
    <source>
        <dbReference type="Proteomes" id="UP000199352"/>
    </source>
</evidence>
<dbReference type="InterPro" id="IPR011032">
    <property type="entry name" value="GroES-like_sf"/>
</dbReference>
<dbReference type="SMART" id="SM00829">
    <property type="entry name" value="PKS_ER"/>
    <property type="match status" value="1"/>
</dbReference>
<reference evidence="5" key="1">
    <citation type="submission" date="2016-10" db="EMBL/GenBank/DDBJ databases">
        <authorList>
            <person name="Varghese N."/>
            <person name="Submissions S."/>
        </authorList>
    </citation>
    <scope>NUCLEOTIDE SEQUENCE [LARGE SCALE GENOMIC DNA]</scope>
    <source>
        <strain evidence="5">CGMCC 4.3525</strain>
    </source>
</reference>
<dbReference type="Pfam" id="PF08240">
    <property type="entry name" value="ADH_N"/>
    <property type="match status" value="1"/>
</dbReference>
<dbReference type="PANTHER" id="PTHR48106">
    <property type="entry name" value="QUINONE OXIDOREDUCTASE PIG3-RELATED"/>
    <property type="match status" value="1"/>
</dbReference>
<dbReference type="Pfam" id="PF00107">
    <property type="entry name" value="ADH_zinc_N"/>
    <property type="match status" value="1"/>
</dbReference>
<dbReference type="OrthoDB" id="9805883at2"/>
<gene>
    <name evidence="4" type="ORF">SAMN05216188_11757</name>
</gene>
<evidence type="ECO:0000256" key="1">
    <source>
        <dbReference type="ARBA" id="ARBA00022857"/>
    </source>
</evidence>
<dbReference type="STRING" id="402600.SAMN05216188_11757"/>
<dbReference type="AlphaFoldDB" id="A0A1H9SYW3"/>
<dbReference type="Gene3D" id="3.90.180.10">
    <property type="entry name" value="Medium-chain alcohol dehydrogenases, catalytic domain"/>
    <property type="match status" value="1"/>
</dbReference>
<name>A0A1H9SYW3_9PSEU</name>
<dbReference type="EMBL" id="FOFR01000017">
    <property type="protein sequence ID" value="SER89984.1"/>
    <property type="molecule type" value="Genomic_DNA"/>
</dbReference>
<evidence type="ECO:0000313" key="4">
    <source>
        <dbReference type="EMBL" id="SER89984.1"/>
    </source>
</evidence>
<dbReference type="GO" id="GO:0070402">
    <property type="term" value="F:NADPH binding"/>
    <property type="evidence" value="ECO:0007669"/>
    <property type="project" value="TreeGrafter"/>
</dbReference>
<dbReference type="Proteomes" id="UP000199352">
    <property type="component" value="Unassembled WGS sequence"/>
</dbReference>
<sequence length="321" mass="32854">MRAVVIRRFGGAGVFGVESVPEPAVAAGESLVDVAVAGVNFADLSHRTGVPARPLPAVLGAEIAGVRRSDGRRVAALLREGGGYAEVAAVRDAHAVVIPDGIDDLQAAALLEQGGTAYAALTAAGRIRPGESVVVTAAAGGVGHLAVQVAKALGAGPVVGIASTGPKRAFVASLGADVTFDPASPGLAEEVREATHGGADLVIDTVGGPLMRAALRFLRPFGRVVSVGSRYPGPDQLSIDDDLGVPSVGVFGFWMRHVIEDRALYEKVTGEVFGMALRGEIVAAVDRVVTMHEIGAAHEAMAARETTGKVLVDVRRTWAGQ</sequence>
<protein>
    <submittedName>
        <fullName evidence="4">NADPH2:quinone reductase</fullName>
    </submittedName>
</protein>
<feature type="domain" description="Enoyl reductase (ER)" evidence="3">
    <location>
        <begin position="10"/>
        <end position="312"/>
    </location>
</feature>
<dbReference type="SUPFAM" id="SSF51735">
    <property type="entry name" value="NAD(P)-binding Rossmann-fold domains"/>
    <property type="match status" value="1"/>
</dbReference>
<dbReference type="Gene3D" id="3.40.50.720">
    <property type="entry name" value="NAD(P)-binding Rossmann-like Domain"/>
    <property type="match status" value="1"/>
</dbReference>
<accession>A0A1H9SYW3</accession>
<dbReference type="InterPro" id="IPR036291">
    <property type="entry name" value="NAD(P)-bd_dom_sf"/>
</dbReference>
<keyword evidence="5" id="KW-1185">Reference proteome</keyword>
<keyword evidence="1" id="KW-0521">NADP</keyword>
<organism evidence="4 5">
    <name type="scientific">Lentzea xinjiangensis</name>
    <dbReference type="NCBI Taxonomy" id="402600"/>
    <lineage>
        <taxon>Bacteria</taxon>
        <taxon>Bacillati</taxon>
        <taxon>Actinomycetota</taxon>
        <taxon>Actinomycetes</taxon>
        <taxon>Pseudonocardiales</taxon>
        <taxon>Pseudonocardiaceae</taxon>
        <taxon>Lentzea</taxon>
    </lineage>
</organism>
<dbReference type="InterPro" id="IPR013154">
    <property type="entry name" value="ADH-like_N"/>
</dbReference>
<dbReference type="InterPro" id="IPR020843">
    <property type="entry name" value="ER"/>
</dbReference>